<reference evidence="2" key="1">
    <citation type="submission" date="2023-11" db="EMBL/GenBank/DDBJ databases">
        <title>Genome assemblies of two species of porcelain crab, Petrolisthes cinctipes and Petrolisthes manimaculis (Anomura: Porcellanidae).</title>
        <authorList>
            <person name="Angst P."/>
        </authorList>
    </citation>
    <scope>NUCLEOTIDE SEQUENCE</scope>
    <source>
        <strain evidence="2">PB745_02</strain>
        <tissue evidence="2">Gill</tissue>
    </source>
</reference>
<feature type="region of interest" description="Disordered" evidence="1">
    <location>
        <begin position="29"/>
        <end position="71"/>
    </location>
</feature>
<protein>
    <submittedName>
        <fullName evidence="2">Uncharacterized protein</fullName>
    </submittedName>
</protein>
<dbReference type="AlphaFoldDB" id="A0AAE1UH72"/>
<keyword evidence="3" id="KW-1185">Reference proteome</keyword>
<organism evidence="2 3">
    <name type="scientific">Petrolisthes manimaculis</name>
    <dbReference type="NCBI Taxonomy" id="1843537"/>
    <lineage>
        <taxon>Eukaryota</taxon>
        <taxon>Metazoa</taxon>
        <taxon>Ecdysozoa</taxon>
        <taxon>Arthropoda</taxon>
        <taxon>Crustacea</taxon>
        <taxon>Multicrustacea</taxon>
        <taxon>Malacostraca</taxon>
        <taxon>Eumalacostraca</taxon>
        <taxon>Eucarida</taxon>
        <taxon>Decapoda</taxon>
        <taxon>Pleocyemata</taxon>
        <taxon>Anomura</taxon>
        <taxon>Galatheoidea</taxon>
        <taxon>Porcellanidae</taxon>
        <taxon>Petrolisthes</taxon>
    </lineage>
</organism>
<dbReference type="Proteomes" id="UP001292094">
    <property type="component" value="Unassembled WGS sequence"/>
</dbReference>
<name>A0AAE1UH72_9EUCA</name>
<comment type="caution">
    <text evidence="2">The sequence shown here is derived from an EMBL/GenBank/DDBJ whole genome shotgun (WGS) entry which is preliminary data.</text>
</comment>
<evidence type="ECO:0000313" key="3">
    <source>
        <dbReference type="Proteomes" id="UP001292094"/>
    </source>
</evidence>
<feature type="compositionally biased region" description="Basic and acidic residues" evidence="1">
    <location>
        <begin position="57"/>
        <end position="71"/>
    </location>
</feature>
<evidence type="ECO:0000256" key="1">
    <source>
        <dbReference type="SAM" id="MobiDB-lite"/>
    </source>
</evidence>
<gene>
    <name evidence="2" type="ORF">Pmani_004840</name>
</gene>
<proteinExistence type="predicted"/>
<sequence>MSPCIPFSPRHLTTPHRPWIIFKGTRALPFHTPLPDQTRPPHVPLDTHQTGPSHVPLDTHHDPHQPTTRQDHLLYPSIPTMTHINNKSADINIGNCKNPSEGN</sequence>
<evidence type="ECO:0000313" key="2">
    <source>
        <dbReference type="EMBL" id="KAK4324528.1"/>
    </source>
</evidence>
<dbReference type="EMBL" id="JAWZYT010000354">
    <property type="protein sequence ID" value="KAK4324528.1"/>
    <property type="molecule type" value="Genomic_DNA"/>
</dbReference>
<accession>A0AAE1UH72</accession>